<dbReference type="CDD" id="cd00130">
    <property type="entry name" value="PAS"/>
    <property type="match status" value="3"/>
</dbReference>
<keyword evidence="10" id="KW-0547">Nucleotide-binding</keyword>
<dbReference type="Gene3D" id="2.10.70.100">
    <property type="match status" value="1"/>
</dbReference>
<dbReference type="InterPro" id="IPR001610">
    <property type="entry name" value="PAC"/>
</dbReference>
<evidence type="ECO:0000256" key="3">
    <source>
        <dbReference type="ARBA" id="ARBA00012438"/>
    </source>
</evidence>
<organism evidence="20 21">
    <name type="scientific">Stanieria cyanosphaera (strain ATCC 29371 / PCC 7437)</name>
    <dbReference type="NCBI Taxonomy" id="111780"/>
    <lineage>
        <taxon>Bacteria</taxon>
        <taxon>Bacillati</taxon>
        <taxon>Cyanobacteriota</taxon>
        <taxon>Cyanophyceae</taxon>
        <taxon>Pleurocapsales</taxon>
        <taxon>Dermocarpellaceae</taxon>
        <taxon>Stanieria</taxon>
    </lineage>
</organism>
<feature type="domain" description="PAC" evidence="19">
    <location>
        <begin position="477"/>
        <end position="529"/>
    </location>
</feature>
<evidence type="ECO:0000256" key="1">
    <source>
        <dbReference type="ARBA" id="ARBA00000085"/>
    </source>
</evidence>
<keyword evidence="14" id="KW-0902">Two-component regulatory system</keyword>
<dbReference type="SMART" id="SM00091">
    <property type="entry name" value="PAS"/>
    <property type="match status" value="3"/>
</dbReference>
<dbReference type="GO" id="GO:0005886">
    <property type="term" value="C:plasma membrane"/>
    <property type="evidence" value="ECO:0007669"/>
    <property type="project" value="UniProtKB-SubCell"/>
</dbReference>
<keyword evidence="12" id="KW-0067">ATP-binding</keyword>
<dbReference type="GO" id="GO:0005524">
    <property type="term" value="F:ATP binding"/>
    <property type="evidence" value="ECO:0007669"/>
    <property type="project" value="UniProtKB-KW"/>
</dbReference>
<name>K9XRW2_STAC7</name>
<dbReference type="Proteomes" id="UP000010473">
    <property type="component" value="Chromosome"/>
</dbReference>
<keyword evidence="21" id="KW-1185">Reference proteome</keyword>
<dbReference type="Pfam" id="PF08448">
    <property type="entry name" value="PAS_4"/>
    <property type="match status" value="2"/>
</dbReference>
<feature type="domain" description="PAC" evidence="19">
    <location>
        <begin position="207"/>
        <end position="259"/>
    </location>
</feature>
<evidence type="ECO:0000256" key="11">
    <source>
        <dbReference type="ARBA" id="ARBA00022777"/>
    </source>
</evidence>
<evidence type="ECO:0000256" key="12">
    <source>
        <dbReference type="ARBA" id="ARBA00022840"/>
    </source>
</evidence>
<dbReference type="eggNOG" id="COG2205">
    <property type="taxonomic scope" value="Bacteria"/>
</dbReference>
<dbReference type="InterPro" id="IPR000700">
    <property type="entry name" value="PAS-assoc_C"/>
</dbReference>
<sequence length="629" mass="72665">MFKSQSQLQSYGLAISATFLALVLMLGLDPWFETSQTPFLLFFGAVTVSALFGGTRSGFLATVLSALLINYFFLELKRAISFELVNNVRLLLFILQGFGISYLCGAFRTAEKKAQVSLKQLQRSQEALRESEEQYRQLAENLVEIGFWLSEPQKARLIYVSPAYERIWGCSRTNLYANFMAWSEAIHIDDRERVQKAFYEQALCGGYDQEYRIVRPDGSVRWIHDRGFPMKDESGEPYRVVGLVEDISERKETEISLQETLERLNLAQDSAHAGWWNWDMVNNHVIWSEEYRDLFGLDSTIVPSYENWLACIIEEDREQTDCKTRQALEKQTELNVEFRIQHPSKGMRWLMAIGRPFYSSEGKPVRMAGITLDITERKHSEEALHQSEAIALAWAKELETFMETVPAAIWVARDPQCYQMSANRTAYELMRVPFGSIATSTPASGQYPFSFKTFKNGQEVPLEELPMQRAARTAQEVEEEIEFVFSETDIRYLYGKAVPLLDEFGKVRGAIAAFLDITERKQMQEALRRREEELRLVTNQVPVLISFVNSQQRYRFNNLTYQKWFGRSPAEVCGKHLREVLGESAYQKILPYIEQVLAGQQVSYSSQIPYQDGGTRYRDREQLLQFNCR</sequence>
<feature type="transmembrane region" description="Helical" evidence="17">
    <location>
        <begin position="12"/>
        <end position="28"/>
    </location>
</feature>
<evidence type="ECO:0000256" key="17">
    <source>
        <dbReference type="SAM" id="Phobius"/>
    </source>
</evidence>
<keyword evidence="7" id="KW-0808">Transferase</keyword>
<dbReference type="SMART" id="SM00086">
    <property type="entry name" value="PAC"/>
    <property type="match status" value="3"/>
</dbReference>
<evidence type="ECO:0000256" key="10">
    <source>
        <dbReference type="ARBA" id="ARBA00022741"/>
    </source>
</evidence>
<comment type="subcellular location">
    <subcellularLocation>
        <location evidence="2">Cell inner membrane</location>
        <topology evidence="2">Multi-pass membrane protein</topology>
    </subcellularLocation>
</comment>
<feature type="coiled-coil region" evidence="16">
    <location>
        <begin position="114"/>
        <end position="141"/>
    </location>
</feature>
<dbReference type="PROSITE" id="PS50113">
    <property type="entry name" value="PAC"/>
    <property type="match status" value="3"/>
</dbReference>
<evidence type="ECO:0000256" key="16">
    <source>
        <dbReference type="SAM" id="Coils"/>
    </source>
</evidence>
<comment type="catalytic activity">
    <reaction evidence="1">
        <text>ATP + protein L-histidine = ADP + protein N-phospho-L-histidine.</text>
        <dbReference type="EC" id="2.7.13.3"/>
    </reaction>
</comment>
<keyword evidence="6" id="KW-0597">Phosphoprotein</keyword>
<dbReference type="InterPro" id="IPR013656">
    <property type="entry name" value="PAS_4"/>
</dbReference>
<evidence type="ECO:0000256" key="5">
    <source>
        <dbReference type="ARBA" id="ARBA00022519"/>
    </source>
</evidence>
<keyword evidence="11" id="KW-0418">Kinase</keyword>
<dbReference type="PROSITE" id="PS50112">
    <property type="entry name" value="PAS"/>
    <property type="match status" value="2"/>
</dbReference>
<dbReference type="Pfam" id="PF13493">
    <property type="entry name" value="DUF4118"/>
    <property type="match status" value="1"/>
</dbReference>
<dbReference type="Pfam" id="PF08447">
    <property type="entry name" value="PAS_3"/>
    <property type="match status" value="2"/>
</dbReference>
<evidence type="ECO:0000313" key="21">
    <source>
        <dbReference type="Proteomes" id="UP000010473"/>
    </source>
</evidence>
<dbReference type="InterPro" id="IPR025201">
    <property type="entry name" value="KdpD_TM"/>
</dbReference>
<dbReference type="HOGENOM" id="CLU_434691_0_0_3"/>
<keyword evidence="5" id="KW-0997">Cell inner membrane</keyword>
<dbReference type="SUPFAM" id="SSF55785">
    <property type="entry name" value="PYP-like sensor domain (PAS domain)"/>
    <property type="match status" value="4"/>
</dbReference>
<evidence type="ECO:0000256" key="9">
    <source>
        <dbReference type="ARBA" id="ARBA00022737"/>
    </source>
</evidence>
<dbReference type="PANTHER" id="PTHR43304">
    <property type="entry name" value="PHYTOCHROME-LIKE PROTEIN CPH1"/>
    <property type="match status" value="1"/>
</dbReference>
<dbReference type="RefSeq" id="WP_015192934.1">
    <property type="nucleotide sequence ID" value="NC_019748.1"/>
</dbReference>
<protein>
    <recommendedName>
        <fullName evidence="3">histidine kinase</fullName>
        <ecNumber evidence="3">2.7.13.3</ecNumber>
    </recommendedName>
</protein>
<dbReference type="PANTHER" id="PTHR43304:SF1">
    <property type="entry name" value="PAC DOMAIN-CONTAINING PROTEIN"/>
    <property type="match status" value="1"/>
</dbReference>
<feature type="domain" description="PAS" evidence="18">
    <location>
        <begin position="131"/>
        <end position="206"/>
    </location>
</feature>
<evidence type="ECO:0000259" key="18">
    <source>
        <dbReference type="PROSITE" id="PS50112"/>
    </source>
</evidence>
<evidence type="ECO:0000256" key="4">
    <source>
        <dbReference type="ARBA" id="ARBA00022475"/>
    </source>
</evidence>
<dbReference type="NCBIfam" id="TIGR00229">
    <property type="entry name" value="sensory_box"/>
    <property type="match status" value="3"/>
</dbReference>
<evidence type="ECO:0000256" key="8">
    <source>
        <dbReference type="ARBA" id="ARBA00022692"/>
    </source>
</evidence>
<evidence type="ECO:0000259" key="19">
    <source>
        <dbReference type="PROSITE" id="PS50113"/>
    </source>
</evidence>
<keyword evidence="13 17" id="KW-1133">Transmembrane helix</keyword>
<evidence type="ECO:0000256" key="7">
    <source>
        <dbReference type="ARBA" id="ARBA00022679"/>
    </source>
</evidence>
<evidence type="ECO:0000256" key="14">
    <source>
        <dbReference type="ARBA" id="ARBA00023012"/>
    </source>
</evidence>
<dbReference type="InterPro" id="IPR038318">
    <property type="entry name" value="KdpD_sf"/>
</dbReference>
<dbReference type="EC" id="2.7.13.3" evidence="3"/>
<evidence type="ECO:0000256" key="13">
    <source>
        <dbReference type="ARBA" id="ARBA00022989"/>
    </source>
</evidence>
<dbReference type="GO" id="GO:0004673">
    <property type="term" value="F:protein histidine kinase activity"/>
    <property type="evidence" value="ECO:0007669"/>
    <property type="project" value="UniProtKB-EC"/>
</dbReference>
<evidence type="ECO:0000256" key="2">
    <source>
        <dbReference type="ARBA" id="ARBA00004429"/>
    </source>
</evidence>
<dbReference type="InterPro" id="IPR000014">
    <property type="entry name" value="PAS"/>
</dbReference>
<accession>K9XRW2</accession>
<dbReference type="STRING" id="111780.Sta7437_1701"/>
<keyword evidence="16" id="KW-0175">Coiled coil</keyword>
<dbReference type="EMBL" id="CP003653">
    <property type="protein sequence ID" value="AFZ35263.1"/>
    <property type="molecule type" value="Genomic_DNA"/>
</dbReference>
<proteinExistence type="predicted"/>
<reference evidence="21" key="1">
    <citation type="journal article" date="2013" name="Proc. Natl. Acad. Sci. U.S.A.">
        <title>Improving the coverage of the cyanobacterial phylum using diversity-driven genome sequencing.</title>
        <authorList>
            <person name="Shih P.M."/>
            <person name="Wu D."/>
            <person name="Latifi A."/>
            <person name="Axen S.D."/>
            <person name="Fewer D.P."/>
            <person name="Talla E."/>
            <person name="Calteau A."/>
            <person name="Cai F."/>
            <person name="Tandeau de Marsac N."/>
            <person name="Rippka R."/>
            <person name="Herdman M."/>
            <person name="Sivonen K."/>
            <person name="Coursin T."/>
            <person name="Laurent T."/>
            <person name="Goodwin L."/>
            <person name="Nolan M."/>
            <person name="Davenport K.W."/>
            <person name="Han C.S."/>
            <person name="Rubin E.M."/>
            <person name="Eisen J.A."/>
            <person name="Woyke T."/>
            <person name="Gugger M."/>
            <person name="Kerfeld C.A."/>
        </authorList>
    </citation>
    <scope>NUCLEOTIDE SEQUENCE [LARGE SCALE GENOMIC DNA]</scope>
    <source>
        <strain evidence="21">ATCC 29371 / PCC 7437</strain>
    </source>
</reference>
<evidence type="ECO:0000256" key="6">
    <source>
        <dbReference type="ARBA" id="ARBA00022553"/>
    </source>
</evidence>
<dbReference type="InterPro" id="IPR035965">
    <property type="entry name" value="PAS-like_dom_sf"/>
</dbReference>
<evidence type="ECO:0000313" key="20">
    <source>
        <dbReference type="EMBL" id="AFZ35263.1"/>
    </source>
</evidence>
<gene>
    <name evidence="20" type="ordered locus">Sta7437_1701</name>
</gene>
<dbReference type="GO" id="GO:0000160">
    <property type="term" value="P:phosphorelay signal transduction system"/>
    <property type="evidence" value="ECO:0007669"/>
    <property type="project" value="UniProtKB-KW"/>
</dbReference>
<keyword evidence="4" id="KW-1003">Cell membrane</keyword>
<dbReference type="AlphaFoldDB" id="K9XRW2"/>
<feature type="domain" description="PAS" evidence="18">
    <location>
        <begin position="530"/>
        <end position="600"/>
    </location>
</feature>
<dbReference type="eggNOG" id="COG2202">
    <property type="taxonomic scope" value="Bacteria"/>
</dbReference>
<keyword evidence="9" id="KW-0677">Repeat</keyword>
<evidence type="ECO:0000256" key="15">
    <source>
        <dbReference type="ARBA" id="ARBA00023136"/>
    </source>
</evidence>
<dbReference type="InterPro" id="IPR052162">
    <property type="entry name" value="Sensor_kinase/Photoreceptor"/>
</dbReference>
<keyword evidence="15 17" id="KW-0472">Membrane</keyword>
<dbReference type="InterPro" id="IPR013655">
    <property type="entry name" value="PAS_fold_3"/>
</dbReference>
<feature type="transmembrane region" description="Helical" evidence="17">
    <location>
        <begin position="40"/>
        <end position="69"/>
    </location>
</feature>
<feature type="domain" description="PAC" evidence="19">
    <location>
        <begin position="334"/>
        <end position="386"/>
    </location>
</feature>
<dbReference type="FunFam" id="2.10.70.100:FF:000001">
    <property type="entry name" value="Sensory transduction histidine kinase"/>
    <property type="match status" value="1"/>
</dbReference>
<dbReference type="KEGG" id="scs:Sta7437_1701"/>
<keyword evidence="8 17" id="KW-0812">Transmembrane</keyword>
<dbReference type="Gene3D" id="3.30.450.20">
    <property type="entry name" value="PAS domain"/>
    <property type="match status" value="4"/>
</dbReference>
<feature type="transmembrane region" description="Helical" evidence="17">
    <location>
        <begin position="90"/>
        <end position="110"/>
    </location>
</feature>
<dbReference type="Gene3D" id="1.20.120.620">
    <property type="entry name" value="Backbone structure of the membrane domain of e. Coli histidine kinase receptor kdpd"/>
    <property type="match status" value="1"/>
</dbReference>
<dbReference type="OrthoDB" id="459598at2"/>